<keyword evidence="7" id="KW-0949">S-adenosyl-L-methionine</keyword>
<evidence type="ECO:0000256" key="16">
    <source>
        <dbReference type="SAM" id="MobiDB-lite"/>
    </source>
</evidence>
<dbReference type="NCBIfam" id="TIGR03821">
    <property type="entry name" value="EFP_modif_epmB"/>
    <property type="match status" value="1"/>
</dbReference>
<keyword evidence="11 14" id="KW-0411">Iron-sulfur</keyword>
<comment type="cofactor">
    <cofactor evidence="2 15">
        <name>pyridoxal 5'-phosphate</name>
        <dbReference type="ChEBI" id="CHEBI:597326"/>
    </cofactor>
</comment>
<dbReference type="CDD" id="cd01335">
    <property type="entry name" value="Radical_SAM"/>
    <property type="match status" value="1"/>
</dbReference>
<dbReference type="SUPFAM" id="SSF102114">
    <property type="entry name" value="Radical SAM enzymes"/>
    <property type="match status" value="1"/>
</dbReference>
<reference evidence="19" key="3">
    <citation type="submission" date="2021-06" db="EMBL/GenBank/DDBJ databases">
        <title>Genomic Description and Analysis of Intracellular Bacteria, Candidatus Berkiella cookevillensis and Candidatus Berkiella aquae.</title>
        <authorList>
            <person name="Kidane D.T."/>
            <person name="Mehari Y.T."/>
            <person name="Rice F.C."/>
            <person name="Arivett B.A."/>
            <person name="Farone A.L."/>
            <person name="Berk S.G."/>
            <person name="Farone M.B."/>
        </authorList>
    </citation>
    <scope>NUCLEOTIDE SEQUENCE</scope>
    <source>
        <strain evidence="19">HT99</strain>
    </source>
</reference>
<evidence type="ECO:0000256" key="14">
    <source>
        <dbReference type="PIRSR" id="PIRSR004911-1"/>
    </source>
</evidence>
<keyword evidence="8 14" id="KW-0479">Metal-binding</keyword>
<keyword evidence="20" id="KW-1185">Reference proteome</keyword>
<dbReference type="SFLD" id="SFLDF00314">
    <property type="entry name" value="L-lysine_2_3-aminomutase_(yjeK"/>
    <property type="match status" value="1"/>
</dbReference>
<dbReference type="PROSITE" id="PS51918">
    <property type="entry name" value="RADICAL_SAM"/>
    <property type="match status" value="1"/>
</dbReference>
<dbReference type="InterPro" id="IPR003739">
    <property type="entry name" value="Lys_aminomutase/Glu_NH3_mut"/>
</dbReference>
<dbReference type="PANTHER" id="PTHR30538:SF1">
    <property type="entry name" value="L-LYSINE 2,3-AMINOMUTASE"/>
    <property type="match status" value="1"/>
</dbReference>
<dbReference type="GO" id="GO:0051539">
    <property type="term" value="F:4 iron, 4 sulfur cluster binding"/>
    <property type="evidence" value="ECO:0007669"/>
    <property type="project" value="UniProtKB-KW"/>
</dbReference>
<dbReference type="Proteomes" id="UP000051497">
    <property type="component" value="Unassembled WGS sequence"/>
</dbReference>
<dbReference type="Pfam" id="PF04055">
    <property type="entry name" value="Radical_SAM"/>
    <property type="match status" value="1"/>
</dbReference>
<dbReference type="InterPro" id="IPR058240">
    <property type="entry name" value="rSAM_sf"/>
</dbReference>
<sequence>MITQPLVLQQQPDWQQALRQMITDPTTLLQMLDLSEKDIAWQWDKQFPLRVSESFVRRMRKADPNDPLLRQVLSTPEESHSSNKYSTDPLQEARFNPVPGLLHKYPSRVLITLTSSCAIHCRYCFRRHFPYKKNNPGRQWDAIFSYLENQPDVFEVILSGGDPLMASDKTLSAFLQELAKIRHIELLRFHTRLPVVIPERITSTLLATLDNRFHTTIVYHINHARELIPQIAEGVAKIRKQGIQVLNQSVLLRDINDNVECLKNLSLALFKSGIMPYYLHMLDKVAGSEHFEISLAKAQHLQQALRESLPGYLVPKFVKELPNAFCKIPLETLTVSQFES</sequence>
<dbReference type="GO" id="GO:0016853">
    <property type="term" value="F:isomerase activity"/>
    <property type="evidence" value="ECO:0007669"/>
    <property type="project" value="UniProtKB-KW"/>
</dbReference>
<feature type="domain" description="Radical SAM core" evidence="17">
    <location>
        <begin position="103"/>
        <end position="313"/>
    </location>
</feature>
<feature type="binding site" evidence="14">
    <location>
        <position position="121"/>
    </location>
    <ligand>
        <name>[4Fe-4S] cluster</name>
        <dbReference type="ChEBI" id="CHEBI:49883"/>
        <note>4Fe-4S-S-AdoMet</note>
    </ligand>
</feature>
<organism evidence="18">
    <name type="scientific">Candidatus Berkiella aquae</name>
    <dbReference type="NCBI Taxonomy" id="295108"/>
    <lineage>
        <taxon>Bacteria</taxon>
        <taxon>Pseudomonadati</taxon>
        <taxon>Pseudomonadota</taxon>
        <taxon>Gammaproteobacteria</taxon>
        <taxon>Candidatus Berkiellales</taxon>
        <taxon>Candidatus Berkiellaceae</taxon>
        <taxon>Candidatus Berkiella</taxon>
    </lineage>
</organism>
<reference evidence="19" key="2">
    <citation type="journal article" date="2016" name="Genome Announc.">
        <title>Draft Genome Sequences of Two Novel Amoeba-Resistant Intranuclear Bacteria, 'Candidatus Berkiella cookevillensis' and 'Candidatus Berkiella aquae'.</title>
        <authorList>
            <person name="Mehari Y.T."/>
            <person name="Arivett B.A."/>
            <person name="Farone A.L."/>
            <person name="Gunderson J.H."/>
            <person name="Farone M.B."/>
        </authorList>
    </citation>
    <scope>NUCLEOTIDE SEQUENCE</scope>
    <source>
        <strain evidence="19">HT99</strain>
    </source>
</reference>
<dbReference type="GO" id="GO:0046872">
    <property type="term" value="F:metal ion binding"/>
    <property type="evidence" value="ECO:0007669"/>
    <property type="project" value="UniProtKB-KW"/>
</dbReference>
<keyword evidence="6 14" id="KW-0004">4Fe-4S</keyword>
<gene>
    <name evidence="18" type="primary">epmB</name>
    <name evidence="19" type="ORF">HT99x_001825</name>
    <name evidence="18" type="ORF">HT99x_02282</name>
</gene>
<dbReference type="PIRSF" id="PIRSF004911">
    <property type="entry name" value="DUF160"/>
    <property type="match status" value="1"/>
</dbReference>
<feature type="modified residue" description="N6-(pyridoxal phosphate)lysine" evidence="15">
    <location>
        <position position="327"/>
    </location>
</feature>
<accession>A0A0Q9YV74</accession>
<feature type="binding site" evidence="14">
    <location>
        <position position="117"/>
    </location>
    <ligand>
        <name>[4Fe-4S] cluster</name>
        <dbReference type="ChEBI" id="CHEBI:49883"/>
        <note>4Fe-4S-S-AdoMet</note>
    </ligand>
</feature>
<comment type="catalytic activity">
    <reaction evidence="1">
        <text>L-lysine = D-beta-lysine</text>
        <dbReference type="Rhea" id="RHEA:44148"/>
        <dbReference type="ChEBI" id="CHEBI:32551"/>
        <dbReference type="ChEBI" id="CHEBI:84138"/>
    </reaction>
</comment>
<evidence type="ECO:0000256" key="8">
    <source>
        <dbReference type="ARBA" id="ARBA00022723"/>
    </source>
</evidence>
<evidence type="ECO:0000256" key="1">
    <source>
        <dbReference type="ARBA" id="ARBA00001352"/>
    </source>
</evidence>
<comment type="caution">
    <text evidence="18">The sequence shown here is derived from an EMBL/GenBank/DDBJ whole genome shotgun (WGS) entry which is preliminary data.</text>
</comment>
<reference evidence="18" key="1">
    <citation type="submission" date="2015-09" db="EMBL/GenBank/DDBJ databases">
        <title>Draft Genome Sequences of Two Novel Amoeba-resistant Intranuclear Bacteria, Candidatus Berkiella cookevillensis and Candidatus Berkiella aquae.</title>
        <authorList>
            <person name="Mehari Y.T."/>
            <person name="Arivett B.A."/>
            <person name="Farone A.L."/>
            <person name="Gunderson J.H."/>
            <person name="Farone M.B."/>
        </authorList>
    </citation>
    <scope>NUCLEOTIDE SEQUENCE [LARGE SCALE GENOMIC DNA]</scope>
    <source>
        <strain evidence="18">HT99</strain>
    </source>
</reference>
<evidence type="ECO:0000256" key="4">
    <source>
        <dbReference type="ARBA" id="ARBA00008703"/>
    </source>
</evidence>
<dbReference type="OrthoDB" id="9770937at2"/>
<evidence type="ECO:0000256" key="9">
    <source>
        <dbReference type="ARBA" id="ARBA00022898"/>
    </source>
</evidence>
<keyword evidence="10" id="KW-0408">Iron</keyword>
<evidence type="ECO:0000313" key="18">
    <source>
        <dbReference type="EMBL" id="KRG20551.1"/>
    </source>
</evidence>
<protein>
    <recommendedName>
        <fullName evidence="5">L-lysine 2,3-aminomutase</fullName>
    </recommendedName>
    <alternativeName>
        <fullName evidence="13">EF-P post-translational modification enzyme B</fullName>
    </alternativeName>
</protein>
<keyword evidence="9 15" id="KW-0663">Pyridoxal phosphate</keyword>
<dbReference type="InterPro" id="IPR007197">
    <property type="entry name" value="rSAM"/>
</dbReference>
<evidence type="ECO:0000256" key="13">
    <source>
        <dbReference type="ARBA" id="ARBA00030756"/>
    </source>
</evidence>
<evidence type="ECO:0000256" key="3">
    <source>
        <dbReference type="ARBA" id="ARBA00001966"/>
    </source>
</evidence>
<dbReference type="RefSeq" id="WP_075066907.1">
    <property type="nucleotide sequence ID" value="NZ_LKAJ02000001.1"/>
</dbReference>
<comment type="similarity">
    <text evidence="4">Belongs to the radical SAM superfamily. KamA family.</text>
</comment>
<feature type="compositionally biased region" description="Polar residues" evidence="16">
    <location>
        <begin position="72"/>
        <end position="89"/>
    </location>
</feature>
<dbReference type="PATRIC" id="fig|1590043.3.peg.2331"/>
<dbReference type="Gene3D" id="3.20.20.70">
    <property type="entry name" value="Aldolase class I"/>
    <property type="match status" value="1"/>
</dbReference>
<feature type="binding site" evidence="14">
    <location>
        <position position="124"/>
    </location>
    <ligand>
        <name>[4Fe-4S] cluster</name>
        <dbReference type="ChEBI" id="CHEBI:49883"/>
        <note>4Fe-4S-S-AdoMet</note>
    </ligand>
</feature>
<name>A0A0Q9YV74_9GAMM</name>
<dbReference type="EMBL" id="LKAJ02000001">
    <property type="protein sequence ID" value="MCS5710160.1"/>
    <property type="molecule type" value="Genomic_DNA"/>
</dbReference>
<evidence type="ECO:0000256" key="2">
    <source>
        <dbReference type="ARBA" id="ARBA00001933"/>
    </source>
</evidence>
<dbReference type="EMBL" id="LKAJ01000010">
    <property type="protein sequence ID" value="KRG20551.1"/>
    <property type="molecule type" value="Genomic_DNA"/>
</dbReference>
<keyword evidence="12 18" id="KW-0413">Isomerase</keyword>
<dbReference type="PANTHER" id="PTHR30538">
    <property type="entry name" value="LYSINE 2,3-AMINOMUTASE-RELATED"/>
    <property type="match status" value="1"/>
</dbReference>
<evidence type="ECO:0000259" key="17">
    <source>
        <dbReference type="PROSITE" id="PS51918"/>
    </source>
</evidence>
<evidence type="ECO:0000256" key="7">
    <source>
        <dbReference type="ARBA" id="ARBA00022691"/>
    </source>
</evidence>
<dbReference type="InterPro" id="IPR013785">
    <property type="entry name" value="Aldolase_TIM"/>
</dbReference>
<feature type="region of interest" description="Disordered" evidence="16">
    <location>
        <begin position="67"/>
        <end position="89"/>
    </location>
</feature>
<evidence type="ECO:0000313" key="20">
    <source>
        <dbReference type="Proteomes" id="UP000051497"/>
    </source>
</evidence>
<dbReference type="SFLD" id="SFLDS00029">
    <property type="entry name" value="Radical_SAM"/>
    <property type="match status" value="1"/>
</dbReference>
<evidence type="ECO:0000256" key="11">
    <source>
        <dbReference type="ARBA" id="ARBA00023014"/>
    </source>
</evidence>
<evidence type="ECO:0000256" key="5">
    <source>
        <dbReference type="ARBA" id="ARBA00022363"/>
    </source>
</evidence>
<evidence type="ECO:0000256" key="12">
    <source>
        <dbReference type="ARBA" id="ARBA00023235"/>
    </source>
</evidence>
<proteinExistence type="inferred from homology"/>
<dbReference type="STRING" id="295108.HT99x_02282"/>
<dbReference type="InterPro" id="IPR022462">
    <property type="entry name" value="EpmB"/>
</dbReference>
<dbReference type="SFLD" id="SFLDG01070">
    <property type="entry name" value="PLP-dependent"/>
    <property type="match status" value="1"/>
</dbReference>
<evidence type="ECO:0000313" key="19">
    <source>
        <dbReference type="EMBL" id="MCS5710160.1"/>
    </source>
</evidence>
<evidence type="ECO:0000256" key="10">
    <source>
        <dbReference type="ARBA" id="ARBA00023004"/>
    </source>
</evidence>
<dbReference type="AlphaFoldDB" id="A0A0Q9YV74"/>
<evidence type="ECO:0000256" key="15">
    <source>
        <dbReference type="PIRSR" id="PIRSR603739-50"/>
    </source>
</evidence>
<comment type="cofactor">
    <cofactor evidence="3">
        <name>[4Fe-4S] cluster</name>
        <dbReference type="ChEBI" id="CHEBI:49883"/>
    </cofactor>
</comment>
<dbReference type="NCBIfam" id="TIGR00238">
    <property type="entry name" value="KamA family radical SAM protein"/>
    <property type="match status" value="1"/>
</dbReference>
<evidence type="ECO:0000256" key="6">
    <source>
        <dbReference type="ARBA" id="ARBA00022485"/>
    </source>
</evidence>